<protein>
    <submittedName>
        <fullName evidence="4">Phage tail protein</fullName>
    </submittedName>
</protein>
<evidence type="ECO:0000259" key="3">
    <source>
        <dbReference type="Pfam" id="PF12571"/>
    </source>
</evidence>
<dbReference type="PANTHER" id="PTHR35191:SF1">
    <property type="entry name" value="PROPHAGE SIDE TAIL FIBER PROTEIN HOMOLOG STFQ-RELATED"/>
    <property type="match status" value="1"/>
</dbReference>
<keyword evidence="2" id="KW-0945">Host-virus interaction</keyword>
<dbReference type="Gene3D" id="6.20.70.20">
    <property type="match status" value="1"/>
</dbReference>
<feature type="domain" description="Phage tail fibre protein N-terminal" evidence="3">
    <location>
        <begin position="1"/>
        <end position="148"/>
    </location>
</feature>
<comment type="caution">
    <text evidence="4">The sequence shown here is derived from an EMBL/GenBank/DDBJ whole genome shotgun (WGS) entry which is preliminary data.</text>
</comment>
<dbReference type="Pfam" id="PF12571">
    <property type="entry name" value="Phage_tail_fib"/>
    <property type="match status" value="1"/>
</dbReference>
<evidence type="ECO:0000313" key="5">
    <source>
        <dbReference type="Proteomes" id="UP001598201"/>
    </source>
</evidence>
<organism evidence="4 5">
    <name type="scientific">Rahnella sp. (strain Y9602)</name>
    <dbReference type="NCBI Taxonomy" id="2703885"/>
    <lineage>
        <taxon>Bacteria</taxon>
        <taxon>Pseudomonadati</taxon>
        <taxon>Pseudomonadota</taxon>
        <taxon>Gammaproteobacteria</taxon>
        <taxon>Enterobacterales</taxon>
        <taxon>Yersiniaceae</taxon>
        <taxon>Rahnella</taxon>
    </lineage>
</organism>
<comment type="subcellular location">
    <subcellularLocation>
        <location evidence="1">Virion</location>
    </subcellularLocation>
</comment>
<gene>
    <name evidence="4" type="ORF">ACFPK4_22230</name>
</gene>
<proteinExistence type="predicted"/>
<name>A0ABW6CEE7_RAHSY</name>
<dbReference type="InterPro" id="IPR022225">
    <property type="entry name" value="Phage_tail_fibre_N"/>
</dbReference>
<sequence length="458" mass="49130">MSKFKSIVTTIGQARIASAIESGKDVNITHLAVGDGNGSATEPSAGQTALVHETYRLALNSIKIDNKNANWIIAEAIIPASVGGFWMREMGLFSAQGELIAVSNMADSYKPTLEEGSGRTQTLRMVLTVTDTDAVSLTIDDTLIIATEEYVNNLLAEHEASRRHPDGTLTAKGFVQLNSAVDSTSEVLAATPKAVKTSYDLAKSANDNANGRVPNTRKVNGKALSADINLTATDVGAYSITDSDNRFVNTSGDTVNSLIVSNDFIINGKGLIGKNGWYAVNANTNVTNGLRLQGNGGQFADSYFEETIGQYAALGFHVASGGAEAYYTFRNGGSLHLNGPDVYLQLGPATHYSDGNIYGSVWNGYLNTWLANNNTNMHNDAQNLVNISENNVRNWVYGSFVSDIRLAASAEFQERGNNERMGGGVMTSFKDAGSSNYWIRLRPLQKAVGGNWYTVGYA</sequence>
<evidence type="ECO:0000256" key="2">
    <source>
        <dbReference type="ARBA" id="ARBA00022581"/>
    </source>
</evidence>
<keyword evidence="5" id="KW-1185">Reference proteome</keyword>
<dbReference type="RefSeq" id="WP_119261252.1">
    <property type="nucleotide sequence ID" value="NZ_JAADJV010000005.1"/>
</dbReference>
<evidence type="ECO:0000256" key="1">
    <source>
        <dbReference type="ARBA" id="ARBA00004328"/>
    </source>
</evidence>
<dbReference type="InterPro" id="IPR051934">
    <property type="entry name" value="Phage_Tail_Fiber_Structural"/>
</dbReference>
<dbReference type="Pfam" id="PF03406">
    <property type="entry name" value="Phage_fiber_2"/>
    <property type="match status" value="1"/>
</dbReference>
<reference evidence="4 5" key="1">
    <citation type="submission" date="2024-09" db="EMBL/GenBank/DDBJ databases">
        <title>Genomes of Rahnella.</title>
        <authorList>
            <person name="Mnguni F.C."/>
            <person name="Shin G.Y."/>
            <person name="Coutinho T."/>
        </authorList>
    </citation>
    <scope>NUCLEOTIDE SEQUENCE [LARGE SCALE GENOMIC DNA]</scope>
    <source>
        <strain evidence="4 5">20WA0057</strain>
    </source>
</reference>
<dbReference type="Proteomes" id="UP001598201">
    <property type="component" value="Unassembled WGS sequence"/>
</dbReference>
<dbReference type="EMBL" id="JBHUCJ010000079">
    <property type="protein sequence ID" value="MFD3226262.1"/>
    <property type="molecule type" value="Genomic_DNA"/>
</dbReference>
<dbReference type="PANTHER" id="PTHR35191">
    <property type="entry name" value="PROPHAGE SIDE TAIL FIBER PROTEIN HOMOLOG STFQ-RELATED"/>
    <property type="match status" value="1"/>
</dbReference>
<accession>A0ABW6CEE7</accession>
<dbReference type="InterPro" id="IPR005068">
    <property type="entry name" value="Phage_lambda_Stf-r2"/>
</dbReference>
<evidence type="ECO:0000313" key="4">
    <source>
        <dbReference type="EMBL" id="MFD3226262.1"/>
    </source>
</evidence>